<feature type="region of interest" description="Disordered" evidence="1">
    <location>
        <begin position="806"/>
        <end position="829"/>
    </location>
</feature>
<dbReference type="WBParaSite" id="SVE_0907400.2">
    <property type="protein sequence ID" value="SVE_0907400.2"/>
    <property type="gene ID" value="SVE_0907400"/>
</dbReference>
<organism evidence="2 3">
    <name type="scientific">Strongyloides venezuelensis</name>
    <name type="common">Threadworm</name>
    <dbReference type="NCBI Taxonomy" id="75913"/>
    <lineage>
        <taxon>Eukaryota</taxon>
        <taxon>Metazoa</taxon>
        <taxon>Ecdysozoa</taxon>
        <taxon>Nematoda</taxon>
        <taxon>Chromadorea</taxon>
        <taxon>Rhabditida</taxon>
        <taxon>Tylenchina</taxon>
        <taxon>Panagrolaimomorpha</taxon>
        <taxon>Strongyloidoidea</taxon>
        <taxon>Strongyloididae</taxon>
        <taxon>Strongyloides</taxon>
    </lineage>
</organism>
<dbReference type="Proteomes" id="UP000035680">
    <property type="component" value="Unassembled WGS sequence"/>
</dbReference>
<dbReference type="AlphaFoldDB" id="A0A0K0FJJ9"/>
<evidence type="ECO:0000256" key="1">
    <source>
        <dbReference type="SAM" id="MobiDB-lite"/>
    </source>
</evidence>
<feature type="compositionally biased region" description="Basic and acidic residues" evidence="1">
    <location>
        <begin position="430"/>
        <end position="450"/>
    </location>
</feature>
<evidence type="ECO:0000313" key="3">
    <source>
        <dbReference type="WBParaSite" id="SVE_0907400.2"/>
    </source>
</evidence>
<feature type="compositionally biased region" description="Acidic residues" evidence="1">
    <location>
        <begin position="99"/>
        <end position="120"/>
    </location>
</feature>
<accession>A0A0K0FJJ9</accession>
<reference evidence="3" key="2">
    <citation type="submission" date="2015-08" db="UniProtKB">
        <authorList>
            <consortium name="WormBaseParasite"/>
        </authorList>
    </citation>
    <scope>IDENTIFICATION</scope>
</reference>
<feature type="compositionally biased region" description="Basic and acidic residues" evidence="1">
    <location>
        <begin position="593"/>
        <end position="605"/>
    </location>
</feature>
<feature type="compositionally biased region" description="Basic and acidic residues" evidence="1">
    <location>
        <begin position="679"/>
        <end position="689"/>
    </location>
</feature>
<name>A0A0K0FJJ9_STRVS</name>
<feature type="compositionally biased region" description="Basic and acidic residues" evidence="1">
    <location>
        <begin position="572"/>
        <end position="583"/>
    </location>
</feature>
<feature type="compositionally biased region" description="Polar residues" evidence="1">
    <location>
        <begin position="707"/>
        <end position="722"/>
    </location>
</feature>
<proteinExistence type="predicted"/>
<keyword evidence="2" id="KW-1185">Reference proteome</keyword>
<feature type="region of interest" description="Disordered" evidence="1">
    <location>
        <begin position="244"/>
        <end position="266"/>
    </location>
</feature>
<reference evidence="2" key="1">
    <citation type="submission" date="2014-07" db="EMBL/GenBank/DDBJ databases">
        <authorList>
            <person name="Martin A.A"/>
            <person name="De Silva N."/>
        </authorList>
    </citation>
    <scope>NUCLEOTIDE SEQUENCE</scope>
</reference>
<feature type="region of interest" description="Disordered" evidence="1">
    <location>
        <begin position="92"/>
        <end position="175"/>
    </location>
</feature>
<evidence type="ECO:0000313" key="2">
    <source>
        <dbReference type="Proteomes" id="UP000035680"/>
    </source>
</evidence>
<feature type="compositionally biased region" description="Basic and acidic residues" evidence="1">
    <location>
        <begin position="405"/>
        <end position="421"/>
    </location>
</feature>
<feature type="compositionally biased region" description="Basic and acidic residues" evidence="1">
    <location>
        <begin position="247"/>
        <end position="266"/>
    </location>
</feature>
<feature type="compositionally biased region" description="Acidic residues" evidence="1">
    <location>
        <begin position="606"/>
        <end position="617"/>
    </location>
</feature>
<feature type="compositionally biased region" description="Basic and acidic residues" evidence="1">
    <location>
        <begin position="625"/>
        <end position="662"/>
    </location>
</feature>
<feature type="compositionally biased region" description="Basic and acidic residues" evidence="1">
    <location>
        <begin position="357"/>
        <end position="373"/>
    </location>
</feature>
<feature type="compositionally biased region" description="Basic and acidic residues" evidence="1">
    <location>
        <begin position="291"/>
        <end position="303"/>
    </location>
</feature>
<sequence length="1026" mass="115080">MEDPFEQDVSQLEDEQVNNDIVQEVTPGTPLDENKNEVIEISKIDIQNDEFEVVTEDEEFEEKIAVEKKVDIEETVGEVNKNIEVQNIEIKIENKEEKEESFDESEDKEMNDEEKTEDQVPDITATDGGDPMTTSMDGIDDIPEEENKMPAEGGPPGDDTQVVVDDNNIVPTTPCEDIKDVQAEEVKEEVAPTDEEKQEKVVEDKPAEAVEEKVKEVTDEAKIVEEPIEVIERKTDEVVEEVAAEVTEDKVETEEKVAEEVTEEKKEGVIEELVKEIAGEKEVEAVEEVKEEVSLNVSEEKQPDSSVAPSDHEFELQPPPTPKRKQTPCDLDNLAVDQEQELPKVEVDGTTETTEVDTSRKESIPVTPSKKDSVPATPLGDLSKKESLPPTPSKKDSVPATPLDELSRKESLPPTPSKKDSVPATPVIEESAKESIIEEVAREESIKEEIPATPVTEESLKESVPPTPAEESVKESVSEAPVNESINEEPSVATPKVSVISPATPKASITTPKTPSTPKRSISKSGATPKSKKSTSKFNFDDETEQSKKDSVSGTPKSAKTSVSGTPNEIPLEEKINEEHKVPEATIPEETAQEAHTEVEEVKESVEEEVQAEEPAQDESTVNEAETKDVTEEESKADETHVEEPKVEESEQARKVSYREPEVEVQDAPLNITSQRDTSPSEKDSREPPARNYQPYDQDSHRVTGPTKLQSNSSFTSWMPTESASYTPRAPYVVDTAHKYKTDYISSYRPPSSFYTTMFDDIVSTGPFSSSLYATNRLLERSRSRTRERNSALRSIRSASNYSRYISSAPTPMRTREYSTPPSRELSRAPSRAGSFVSFMEYSGAKQYELARDNSRSNIYNSLYRSASRGDVDLYAGSGRLSRVDSYVSKMNHNYDYETPRTYSLYRSTSRPNISYTPSYASYNPSYADNDSTLSRMKRYARETVNPTGYRSMYEYKLQGYVGELERSLSREKFKNDRLRSNYTKVSHQLEQACKQMDLLRTNSYSLCRSGSAPRCSIYSHFYPYY</sequence>
<feature type="region of interest" description="Disordered" evidence="1">
    <location>
        <begin position="187"/>
        <end position="206"/>
    </location>
</feature>
<feature type="compositionally biased region" description="Basic and acidic residues" evidence="1">
    <location>
        <begin position="382"/>
        <end position="397"/>
    </location>
</feature>
<feature type="compositionally biased region" description="Polar residues" evidence="1">
    <location>
        <begin position="552"/>
        <end position="567"/>
    </location>
</feature>
<feature type="compositionally biased region" description="Low complexity" evidence="1">
    <location>
        <begin position="501"/>
        <end position="525"/>
    </location>
</feature>
<protein>
    <submittedName>
        <fullName evidence="3">Fibronectin type-III domain-containing protein</fullName>
    </submittedName>
</protein>
<dbReference type="STRING" id="75913.A0A0K0FJJ9"/>
<feature type="region of interest" description="Disordered" evidence="1">
    <location>
        <begin position="291"/>
        <end position="722"/>
    </location>
</feature>